<gene>
    <name evidence="2" type="ORF">IC63_14095</name>
</gene>
<reference evidence="2 3" key="2">
    <citation type="submission" date="2014-10" db="EMBL/GenBank/DDBJ databases">
        <title>Paracoccus sanguinis sp. nov., isolated from clinical specimens of New York State patients.</title>
        <authorList>
            <person name="Mingle L.A."/>
            <person name="Cole J.A."/>
            <person name="Lapierre P."/>
            <person name="Musser K.A."/>
        </authorList>
    </citation>
    <scope>NUCLEOTIDE SEQUENCE [LARGE SCALE GENOMIC DNA]</scope>
    <source>
        <strain evidence="2 3">HAMBI 3106</strain>
    </source>
</reference>
<name>A0A099EXZ0_9RHOB</name>
<proteinExistence type="predicted"/>
<dbReference type="Proteomes" id="UP000029917">
    <property type="component" value="Unassembled WGS sequence"/>
</dbReference>
<keyword evidence="3" id="KW-1185">Reference proteome</keyword>
<evidence type="ECO:0000256" key="1">
    <source>
        <dbReference type="SAM" id="MobiDB-lite"/>
    </source>
</evidence>
<dbReference type="EMBL" id="JRKS01000061">
    <property type="protein sequence ID" value="KGJ02807.1"/>
    <property type="molecule type" value="Genomic_DNA"/>
</dbReference>
<feature type="region of interest" description="Disordered" evidence="1">
    <location>
        <begin position="1"/>
        <end position="36"/>
    </location>
</feature>
<feature type="compositionally biased region" description="Polar residues" evidence="1">
    <location>
        <begin position="1"/>
        <end position="22"/>
    </location>
</feature>
<feature type="compositionally biased region" description="Low complexity" evidence="1">
    <location>
        <begin position="23"/>
        <end position="36"/>
    </location>
</feature>
<protein>
    <submittedName>
        <fullName evidence="2">Uncharacterized protein</fullName>
    </submittedName>
</protein>
<organism evidence="2 3">
    <name type="scientific">Paracoccus sphaerophysae</name>
    <dbReference type="NCBI Taxonomy" id="690417"/>
    <lineage>
        <taxon>Bacteria</taxon>
        <taxon>Pseudomonadati</taxon>
        <taxon>Pseudomonadota</taxon>
        <taxon>Alphaproteobacteria</taxon>
        <taxon>Rhodobacterales</taxon>
        <taxon>Paracoccaceae</taxon>
        <taxon>Paracoccus</taxon>
    </lineage>
</organism>
<sequence>MATITASMTGSSSATRAGQVTQASRSSRASRNISVSADMSLSEIPRAEFSMPRTRLRPMFAQSGPFGL</sequence>
<dbReference type="AlphaFoldDB" id="A0A099EXZ0"/>
<comment type="caution">
    <text evidence="2">The sequence shown here is derived from an EMBL/GenBank/DDBJ whole genome shotgun (WGS) entry which is preliminary data.</text>
</comment>
<dbReference type="STRING" id="690417.IC63_14095"/>
<evidence type="ECO:0000313" key="3">
    <source>
        <dbReference type="Proteomes" id="UP000029917"/>
    </source>
</evidence>
<reference evidence="2 3" key="1">
    <citation type="submission" date="2014-09" db="EMBL/GenBank/DDBJ databases">
        <authorList>
            <person name="McGinnis J.M."/>
            <person name="Wolfgang W.J."/>
        </authorList>
    </citation>
    <scope>NUCLEOTIDE SEQUENCE [LARGE SCALE GENOMIC DNA]</scope>
    <source>
        <strain evidence="2 3">HAMBI 3106</strain>
    </source>
</reference>
<accession>A0A099EXZ0</accession>
<evidence type="ECO:0000313" key="2">
    <source>
        <dbReference type="EMBL" id="KGJ02807.1"/>
    </source>
</evidence>